<keyword evidence="3" id="KW-1185">Reference proteome</keyword>
<reference evidence="2 3" key="1">
    <citation type="submission" date="2023-01" db="EMBL/GenBank/DDBJ databases">
        <title>Analysis of 21 Apiospora genomes using comparative genomics revels a genus with tremendous synthesis potential of carbohydrate active enzymes and secondary metabolites.</title>
        <authorList>
            <person name="Sorensen T."/>
        </authorList>
    </citation>
    <scope>NUCLEOTIDE SEQUENCE [LARGE SCALE GENOMIC DNA]</scope>
    <source>
        <strain evidence="2 3">CBS 33761</strain>
    </source>
</reference>
<evidence type="ECO:0000313" key="3">
    <source>
        <dbReference type="Proteomes" id="UP001444661"/>
    </source>
</evidence>
<accession>A0ABR1S0R7</accession>
<feature type="region of interest" description="Disordered" evidence="1">
    <location>
        <begin position="44"/>
        <end position="63"/>
    </location>
</feature>
<proteinExistence type="predicted"/>
<protein>
    <submittedName>
        <fullName evidence="2">Uncharacterized protein</fullName>
    </submittedName>
</protein>
<comment type="caution">
    <text evidence="2">The sequence shown here is derived from an EMBL/GenBank/DDBJ whole genome shotgun (WGS) entry which is preliminary data.</text>
</comment>
<dbReference type="Proteomes" id="UP001444661">
    <property type="component" value="Unassembled WGS sequence"/>
</dbReference>
<evidence type="ECO:0000313" key="2">
    <source>
        <dbReference type="EMBL" id="KAK8023754.1"/>
    </source>
</evidence>
<feature type="compositionally biased region" description="Polar residues" evidence="1">
    <location>
        <begin position="54"/>
        <end position="63"/>
    </location>
</feature>
<name>A0ABR1S0R7_9PEZI</name>
<gene>
    <name evidence="2" type="ORF">PG993_011820</name>
</gene>
<dbReference type="EMBL" id="JAQQWK010000011">
    <property type="protein sequence ID" value="KAK8023754.1"/>
    <property type="molecule type" value="Genomic_DNA"/>
</dbReference>
<organism evidence="2 3">
    <name type="scientific">Apiospora rasikravindrae</name>
    <dbReference type="NCBI Taxonomy" id="990691"/>
    <lineage>
        <taxon>Eukaryota</taxon>
        <taxon>Fungi</taxon>
        <taxon>Dikarya</taxon>
        <taxon>Ascomycota</taxon>
        <taxon>Pezizomycotina</taxon>
        <taxon>Sordariomycetes</taxon>
        <taxon>Xylariomycetidae</taxon>
        <taxon>Amphisphaeriales</taxon>
        <taxon>Apiosporaceae</taxon>
        <taxon>Apiospora</taxon>
    </lineage>
</organism>
<sequence>MLQFAEFQTREEHDFVRCDHRTSDLIVRAELRLALFRHTPQINNTTIDAPVPDTSKTGWPSLL</sequence>
<evidence type="ECO:0000256" key="1">
    <source>
        <dbReference type="SAM" id="MobiDB-lite"/>
    </source>
</evidence>